<evidence type="ECO:0000256" key="1">
    <source>
        <dbReference type="SAM" id="Phobius"/>
    </source>
</evidence>
<comment type="caution">
    <text evidence="2">The sequence shown here is derived from an EMBL/GenBank/DDBJ whole genome shotgun (WGS) entry which is preliminary data.</text>
</comment>
<dbReference type="Proteomes" id="UP000050421">
    <property type="component" value="Unassembled WGS sequence"/>
</dbReference>
<dbReference type="Gene3D" id="1.25.40.10">
    <property type="entry name" value="Tetratricopeptide repeat domain"/>
    <property type="match status" value="1"/>
</dbReference>
<dbReference type="SUPFAM" id="SSF48452">
    <property type="entry name" value="TPR-like"/>
    <property type="match status" value="1"/>
</dbReference>
<gene>
    <name evidence="2" type="ORF">HLUCCX10_16850</name>
</gene>
<organism evidence="2 3">
    <name type="scientific">Algoriphagus marincola HL-49</name>
    <dbReference type="NCBI Taxonomy" id="1305737"/>
    <lineage>
        <taxon>Bacteria</taxon>
        <taxon>Pseudomonadati</taxon>
        <taxon>Bacteroidota</taxon>
        <taxon>Cytophagia</taxon>
        <taxon>Cytophagales</taxon>
        <taxon>Cyclobacteriaceae</taxon>
        <taxon>Algoriphagus</taxon>
    </lineage>
</organism>
<protein>
    <recommendedName>
        <fullName evidence="4">Tol-pal system protein YbgF</fullName>
    </recommendedName>
</protein>
<feature type="transmembrane region" description="Helical" evidence="1">
    <location>
        <begin position="21"/>
        <end position="40"/>
    </location>
</feature>
<evidence type="ECO:0008006" key="4">
    <source>
        <dbReference type="Google" id="ProtNLM"/>
    </source>
</evidence>
<keyword evidence="1" id="KW-0472">Membrane</keyword>
<accession>A0A0P7XWK3</accession>
<name>A0A0P7XWK3_9BACT</name>
<dbReference type="eggNOG" id="COG0457">
    <property type="taxonomic scope" value="Bacteria"/>
</dbReference>
<keyword evidence="1" id="KW-1133">Transmembrane helix</keyword>
<reference evidence="2 3" key="1">
    <citation type="submission" date="2015-09" db="EMBL/GenBank/DDBJ databases">
        <title>Identification and resolution of microdiversity through metagenomic sequencing of parallel consortia.</title>
        <authorList>
            <person name="Nelson W.C."/>
            <person name="Romine M.F."/>
            <person name="Lindemann S.R."/>
        </authorList>
    </citation>
    <scope>NUCLEOTIDE SEQUENCE [LARGE SCALE GENOMIC DNA]</scope>
    <source>
        <strain evidence="2">HL-49</strain>
    </source>
</reference>
<proteinExistence type="predicted"/>
<dbReference type="PATRIC" id="fig|1305737.6.peg.384"/>
<evidence type="ECO:0000313" key="2">
    <source>
        <dbReference type="EMBL" id="KPQ08879.1"/>
    </source>
</evidence>
<dbReference type="AlphaFoldDB" id="A0A0P7XWK3"/>
<dbReference type="EMBL" id="LJXT01000155">
    <property type="protein sequence ID" value="KPQ08879.1"/>
    <property type="molecule type" value="Genomic_DNA"/>
</dbReference>
<sequence length="420" mass="49345">MEKDSINLTFSDNFVRMKRQWYWSVWWVVGGVLFSVLPFLTHGQSEPGDSLMEVKKSPYLLLDRGLQYRITKSINSMYNFDFETAEHDFQVIAYQYPNHPLPDFLMALSYWWRIEVDITNESYDDIFLAYIERANEKAETLFDEDPTNKEAAFFLAAGYGFEGRLKAERKSWTGAAWAGKNALKYMELSRGEEEFNPELLLGDALFNYFSVWIPDNYPLLKPVMALFPKGDKDLGLEQLEQVATNAFYTRIEAMYFLFRLYASQEKKPYEALRISSYLHEKFPNNPYFHRSYARHLYTVGRWSEAVEESGEILKRIETGMTGYESNSGRYAAFYMAQYYERIGNRDEAKYFYLKTLSYGEESESQESGYYLHSLVQLGQIALEENQKALAKDYFKKVKKYAKRKHPAHQAARDFIKKNKL</sequence>
<evidence type="ECO:0000313" key="3">
    <source>
        <dbReference type="Proteomes" id="UP000050421"/>
    </source>
</evidence>
<dbReference type="STRING" id="1305737.GCA_000526355_01230"/>
<dbReference type="InterPro" id="IPR011990">
    <property type="entry name" value="TPR-like_helical_dom_sf"/>
</dbReference>
<keyword evidence="1" id="KW-0812">Transmembrane</keyword>